<name>A0ABU6C8S7_9ACTN</name>
<organism evidence="1 2">
    <name type="scientific">Streptomyces kunmingensis</name>
    <dbReference type="NCBI Taxonomy" id="68225"/>
    <lineage>
        <taxon>Bacteria</taxon>
        <taxon>Bacillati</taxon>
        <taxon>Actinomycetota</taxon>
        <taxon>Actinomycetes</taxon>
        <taxon>Kitasatosporales</taxon>
        <taxon>Streptomycetaceae</taxon>
        <taxon>Streptomyces</taxon>
    </lineage>
</organism>
<dbReference type="Proteomes" id="UP001352223">
    <property type="component" value="Unassembled WGS sequence"/>
</dbReference>
<evidence type="ECO:0000313" key="2">
    <source>
        <dbReference type="Proteomes" id="UP001352223"/>
    </source>
</evidence>
<protein>
    <submittedName>
        <fullName evidence="1">Uncharacterized protein</fullName>
    </submittedName>
</protein>
<dbReference type="EMBL" id="JAOZYB010000062">
    <property type="protein sequence ID" value="MEB3960750.1"/>
    <property type="molecule type" value="Genomic_DNA"/>
</dbReference>
<sequence>MSATRIAANWPHASRTRPDERRRTFVEALDLYMRGRPEHRGQLPGSGTTVEVDGEAVRLGTWLHNIRYQGLRDPDGAVYDALRRHGFSTLTVGGKIRLSSETAPVPRKPPATNSHRFLEALERYIADGAGDAGVIPPADAVFTLSGKNIGLGRWIRRVRDEGTSDPDGHVGRRLESLGFPTESSAGTVRLAWNTPMSGTARRAFPVRLYLAALDAYMDGDAERTGGVLPPTSAQQWVEGHHVPLGKWMHSVKRRGLRDRGGTVAAALRRHGFLVRLTEDGKVTMAPGVAMTGGTPARNTVADLVTALDAFMEAGPGEPGRLPPW</sequence>
<gene>
    <name evidence="1" type="ORF">OKJ48_10925</name>
</gene>
<evidence type="ECO:0000313" key="1">
    <source>
        <dbReference type="EMBL" id="MEB3960750.1"/>
    </source>
</evidence>
<accession>A0ABU6C8S7</accession>
<reference evidence="1 2" key="1">
    <citation type="submission" date="2022-10" db="EMBL/GenBank/DDBJ databases">
        <authorList>
            <person name="Xie J."/>
            <person name="Shen N."/>
        </authorList>
    </citation>
    <scope>NUCLEOTIDE SEQUENCE [LARGE SCALE GENOMIC DNA]</scope>
    <source>
        <strain evidence="1 2">DSM 41681</strain>
    </source>
</reference>
<feature type="non-terminal residue" evidence="1">
    <location>
        <position position="324"/>
    </location>
</feature>
<dbReference type="RefSeq" id="WP_324767900.1">
    <property type="nucleotide sequence ID" value="NZ_JAOZYB010000062.1"/>
</dbReference>
<proteinExistence type="predicted"/>
<keyword evidence="2" id="KW-1185">Reference proteome</keyword>
<comment type="caution">
    <text evidence="1">The sequence shown here is derived from an EMBL/GenBank/DDBJ whole genome shotgun (WGS) entry which is preliminary data.</text>
</comment>